<organism evidence="9 10">
    <name type="scientific">Solimonas marina</name>
    <dbReference type="NCBI Taxonomy" id="2714601"/>
    <lineage>
        <taxon>Bacteria</taxon>
        <taxon>Pseudomonadati</taxon>
        <taxon>Pseudomonadota</taxon>
        <taxon>Gammaproteobacteria</taxon>
        <taxon>Nevskiales</taxon>
        <taxon>Nevskiaceae</taxon>
        <taxon>Solimonas</taxon>
    </lineage>
</organism>
<evidence type="ECO:0000259" key="8">
    <source>
        <dbReference type="Pfam" id="PF17188"/>
    </source>
</evidence>
<name>A0A969W8D9_9GAMM</name>
<sequence length="338" mass="37131">MRYRAALGLLAAGWSLAATAADPADWLAKMSEAARTQNYQGVIVYQTHDRLETMRVVHRYRKQDGEVERVQTLTGAPREILKKGNEVICLLPKDRKVTLELPTPKALFPGLTPERVAQISRYYDFRDIGEARIAGRKCRGITIAPRDQYRYGYEIWADAETAVPVKVNLIAGGNHLLEQLMFTEIEFPKAIPDSALKTELDPSKFQKVTRVVPEPQPFAVDTQADQQIANLPPGYHVSMREVRPTADGQGIVEHMLLSDGLSAISVFTARRRVPSQTAFQGFSQIGALNAYGRISGTVHITVVGEAPSETVRQIGESVQAADAPAIDATAPAAPPEPH</sequence>
<dbReference type="InterPro" id="IPR033434">
    <property type="entry name" value="MucB/RseB_N"/>
</dbReference>
<feature type="domain" description="MucB/RseB C-terminal" evidence="8">
    <location>
        <begin position="227"/>
        <end position="319"/>
    </location>
</feature>
<comment type="subcellular location">
    <subcellularLocation>
        <location evidence="1">Periplasm</location>
    </subcellularLocation>
</comment>
<dbReference type="InterPro" id="IPR038484">
    <property type="entry name" value="MucB/RseB_C_sf"/>
</dbReference>
<evidence type="ECO:0000256" key="5">
    <source>
        <dbReference type="SAM" id="MobiDB-lite"/>
    </source>
</evidence>
<evidence type="ECO:0000256" key="3">
    <source>
        <dbReference type="ARBA" id="ARBA00022729"/>
    </source>
</evidence>
<feature type="compositionally biased region" description="Low complexity" evidence="5">
    <location>
        <begin position="320"/>
        <end position="331"/>
    </location>
</feature>
<dbReference type="PANTHER" id="PTHR38782">
    <property type="match status" value="1"/>
</dbReference>
<keyword evidence="3 6" id="KW-0732">Signal</keyword>
<dbReference type="PIRSF" id="PIRSF005427">
    <property type="entry name" value="RseB"/>
    <property type="match status" value="1"/>
</dbReference>
<evidence type="ECO:0000313" key="9">
    <source>
        <dbReference type="EMBL" id="NKF21794.1"/>
    </source>
</evidence>
<dbReference type="InterPro" id="IPR033436">
    <property type="entry name" value="MucB/RseB_C"/>
</dbReference>
<dbReference type="GO" id="GO:0032885">
    <property type="term" value="P:regulation of polysaccharide biosynthetic process"/>
    <property type="evidence" value="ECO:0007669"/>
    <property type="project" value="TreeGrafter"/>
</dbReference>
<dbReference type="Gene3D" id="3.30.200.100">
    <property type="entry name" value="MucB/RseB, C-terminal domain"/>
    <property type="match status" value="1"/>
</dbReference>
<dbReference type="Pfam" id="PF03888">
    <property type="entry name" value="MucB_RseB"/>
    <property type="match status" value="1"/>
</dbReference>
<dbReference type="Gene3D" id="2.50.20.10">
    <property type="entry name" value="Lipoprotein localisation LolA/LolB/LppX"/>
    <property type="match status" value="1"/>
</dbReference>
<evidence type="ECO:0008006" key="11">
    <source>
        <dbReference type="Google" id="ProtNLM"/>
    </source>
</evidence>
<dbReference type="InterPro" id="IPR005588">
    <property type="entry name" value="MucB_RseB"/>
</dbReference>
<dbReference type="RefSeq" id="WP_168147027.1">
    <property type="nucleotide sequence ID" value="NZ_JAAVXB010000002.1"/>
</dbReference>
<gene>
    <name evidence="9" type="ORF">G7Y82_05645</name>
</gene>
<evidence type="ECO:0000256" key="2">
    <source>
        <dbReference type="ARBA" id="ARBA00008150"/>
    </source>
</evidence>
<evidence type="ECO:0000256" key="1">
    <source>
        <dbReference type="ARBA" id="ARBA00004418"/>
    </source>
</evidence>
<evidence type="ECO:0000256" key="6">
    <source>
        <dbReference type="SAM" id="SignalP"/>
    </source>
</evidence>
<evidence type="ECO:0000313" key="10">
    <source>
        <dbReference type="Proteomes" id="UP000653472"/>
    </source>
</evidence>
<feature type="chain" id="PRO_5037375967" description="Sigma E regulatory protein, MucB/RseB" evidence="6">
    <location>
        <begin position="21"/>
        <end position="338"/>
    </location>
</feature>
<dbReference type="GO" id="GO:0030288">
    <property type="term" value="C:outer membrane-bounded periplasmic space"/>
    <property type="evidence" value="ECO:0007669"/>
    <property type="project" value="TreeGrafter"/>
</dbReference>
<keyword evidence="4" id="KW-0574">Periplasm</keyword>
<feature type="signal peptide" evidence="6">
    <location>
        <begin position="1"/>
        <end position="20"/>
    </location>
</feature>
<evidence type="ECO:0000259" key="7">
    <source>
        <dbReference type="Pfam" id="PF03888"/>
    </source>
</evidence>
<comment type="similarity">
    <text evidence="2">Belongs to the RseB family.</text>
</comment>
<accession>A0A969W8D9</accession>
<proteinExistence type="inferred from homology"/>
<dbReference type="PANTHER" id="PTHR38782:SF1">
    <property type="entry name" value="SIGMA-E FACTOR REGULATORY PROTEIN RSEB"/>
    <property type="match status" value="1"/>
</dbReference>
<dbReference type="Pfam" id="PF17188">
    <property type="entry name" value="MucB_RseB_C"/>
    <property type="match status" value="1"/>
</dbReference>
<protein>
    <recommendedName>
        <fullName evidence="11">Sigma E regulatory protein, MucB/RseB</fullName>
    </recommendedName>
</protein>
<dbReference type="Proteomes" id="UP000653472">
    <property type="component" value="Unassembled WGS sequence"/>
</dbReference>
<dbReference type="AlphaFoldDB" id="A0A969W8D9"/>
<dbReference type="CDD" id="cd16327">
    <property type="entry name" value="RseB"/>
    <property type="match status" value="1"/>
</dbReference>
<evidence type="ECO:0000256" key="4">
    <source>
        <dbReference type="ARBA" id="ARBA00022764"/>
    </source>
</evidence>
<dbReference type="EMBL" id="JAAVXB010000002">
    <property type="protein sequence ID" value="NKF21794.1"/>
    <property type="molecule type" value="Genomic_DNA"/>
</dbReference>
<feature type="region of interest" description="Disordered" evidence="5">
    <location>
        <begin position="319"/>
        <end position="338"/>
    </location>
</feature>
<dbReference type="GO" id="GO:0045152">
    <property type="term" value="F:antisigma factor binding"/>
    <property type="evidence" value="ECO:0007669"/>
    <property type="project" value="TreeGrafter"/>
</dbReference>
<keyword evidence="10" id="KW-1185">Reference proteome</keyword>
<feature type="domain" description="MucB/RseB N-terminal" evidence="7">
    <location>
        <begin position="23"/>
        <end position="198"/>
    </location>
</feature>
<comment type="caution">
    <text evidence="9">The sequence shown here is derived from an EMBL/GenBank/DDBJ whole genome shotgun (WGS) entry which is preliminary data.</text>
</comment>
<reference evidence="9" key="1">
    <citation type="submission" date="2020-03" db="EMBL/GenBank/DDBJ databases">
        <title>Solimonas marina sp. nov., isolated from deep seawater of the Pacific Ocean.</title>
        <authorList>
            <person name="Liu X."/>
            <person name="Lai Q."/>
            <person name="Sun F."/>
            <person name="Gai Y."/>
            <person name="Li G."/>
            <person name="Shao Z."/>
        </authorList>
    </citation>
    <scope>NUCLEOTIDE SEQUENCE</scope>
    <source>
        <strain evidence="9">C16B3</strain>
    </source>
</reference>